<dbReference type="Gene3D" id="3.20.20.80">
    <property type="entry name" value="Glycosidases"/>
    <property type="match status" value="1"/>
</dbReference>
<evidence type="ECO:0000313" key="7">
    <source>
        <dbReference type="Proteomes" id="UP000757103"/>
    </source>
</evidence>
<dbReference type="InterPro" id="IPR017853">
    <property type="entry name" value="GH"/>
</dbReference>
<dbReference type="InterPro" id="IPR001547">
    <property type="entry name" value="Glyco_hydro_5"/>
</dbReference>
<dbReference type="Proteomes" id="UP000757103">
    <property type="component" value="Unassembled WGS sequence"/>
</dbReference>
<dbReference type="InterPro" id="IPR018087">
    <property type="entry name" value="Glyco_hydro_5_CS"/>
</dbReference>
<reference evidence="6" key="2">
    <citation type="submission" date="2021-09" db="EMBL/GenBank/DDBJ databases">
        <authorList>
            <person name="Gilroy R."/>
        </authorList>
    </citation>
    <scope>NUCLEOTIDE SEQUENCE</scope>
    <source>
        <strain evidence="6">CHK121-7720</strain>
    </source>
</reference>
<organism evidence="6 7">
    <name type="scientific">Barnesiella viscericola</name>
    <dbReference type="NCBI Taxonomy" id="397865"/>
    <lineage>
        <taxon>Bacteria</taxon>
        <taxon>Pseudomonadati</taxon>
        <taxon>Bacteroidota</taxon>
        <taxon>Bacteroidia</taxon>
        <taxon>Bacteroidales</taxon>
        <taxon>Barnesiellaceae</taxon>
        <taxon>Barnesiella</taxon>
    </lineage>
</organism>
<dbReference type="AlphaFoldDB" id="A0A921SVP9"/>
<dbReference type="GO" id="GO:0004553">
    <property type="term" value="F:hydrolase activity, hydrolyzing O-glycosyl compounds"/>
    <property type="evidence" value="ECO:0007669"/>
    <property type="project" value="InterPro"/>
</dbReference>
<keyword evidence="2 3" id="KW-0326">Glycosidase</keyword>
<dbReference type="SUPFAM" id="SSF51445">
    <property type="entry name" value="(Trans)glycosidases"/>
    <property type="match status" value="1"/>
</dbReference>
<dbReference type="GO" id="GO:0000272">
    <property type="term" value="P:polysaccharide catabolic process"/>
    <property type="evidence" value="ECO:0007669"/>
    <property type="project" value="InterPro"/>
</dbReference>
<dbReference type="PANTHER" id="PTHR12631:SF10">
    <property type="entry name" value="BETA-XYLOSIDASE-LIKE PROTEIN-RELATED"/>
    <property type="match status" value="1"/>
</dbReference>
<dbReference type="PANTHER" id="PTHR12631">
    <property type="entry name" value="ALPHA-L-IDURONIDASE"/>
    <property type="match status" value="1"/>
</dbReference>
<evidence type="ECO:0000256" key="3">
    <source>
        <dbReference type="RuleBase" id="RU361153"/>
    </source>
</evidence>
<comment type="similarity">
    <text evidence="3">Belongs to the glycosyl hydrolase 5 (cellulase A) family.</text>
</comment>
<protein>
    <submittedName>
        <fullName evidence="6">Cellulase family glycosylhydrolase</fullName>
    </submittedName>
</protein>
<dbReference type="Pfam" id="PF00150">
    <property type="entry name" value="Cellulase"/>
    <property type="match status" value="1"/>
</dbReference>
<evidence type="ECO:0000256" key="2">
    <source>
        <dbReference type="ARBA" id="ARBA00023295"/>
    </source>
</evidence>
<sequence length="427" mass="48171">MKMKIWVSALLVGWVLPGLAASERPGIIPDGTIPYNMGVQLKGDTDGPDDLDRVQALGMKWVRRGFMWESIEREKGVYDFSQYDRFVDDCEKRGLSIIGCMAFSNKLYGHVKDEPARQAYARFAAQLASHYRGRNIVWEVWNEPNTMTFWGRHGKKGNSPQYAREYTDLVRATVPAMKEANPDCVVLAGSVSNMWTESYKWMSYCFAEGMLDIDWDIWSVHPYGVKAPEDYIEAYAHTRDLMKQAGGKTDRLWINSERGFPLGKAEGYAGGDPALAKEYQAWHVVRQYLVDLLEGLPVTIWYEWGGKEGFALYHKGGETTPAYEACKNLVKELSGYKLERRIPLERSRDFALRFVNPEGKVKLVVWAAPELMKSPDTIEPHSVKLTVGGKDGELVTSDLYGKAGRVEVKGGVIEPLFTGSPLYITIP</sequence>
<accession>A0A921SVP9</accession>
<name>A0A921SVP9_9BACT</name>
<feature type="chain" id="PRO_5037255120" evidence="4">
    <location>
        <begin position="21"/>
        <end position="427"/>
    </location>
</feature>
<dbReference type="InterPro" id="IPR051923">
    <property type="entry name" value="Glycosyl_Hydrolase_39"/>
</dbReference>
<dbReference type="PROSITE" id="PS00659">
    <property type="entry name" value="GLYCOSYL_HYDROL_F5"/>
    <property type="match status" value="1"/>
</dbReference>
<reference evidence="6" key="1">
    <citation type="journal article" date="2021" name="PeerJ">
        <title>Extensive microbial diversity within the chicken gut microbiome revealed by metagenomics and culture.</title>
        <authorList>
            <person name="Gilroy R."/>
            <person name="Ravi A."/>
            <person name="Getino M."/>
            <person name="Pursley I."/>
            <person name="Horton D.L."/>
            <person name="Alikhan N.F."/>
            <person name="Baker D."/>
            <person name="Gharbi K."/>
            <person name="Hall N."/>
            <person name="Watson M."/>
            <person name="Adriaenssens E.M."/>
            <person name="Foster-Nyarko E."/>
            <person name="Jarju S."/>
            <person name="Secka A."/>
            <person name="Antonio M."/>
            <person name="Oren A."/>
            <person name="Chaudhuri R.R."/>
            <person name="La Ragione R."/>
            <person name="Hildebrand F."/>
            <person name="Pallen M.J."/>
        </authorList>
    </citation>
    <scope>NUCLEOTIDE SEQUENCE</scope>
    <source>
        <strain evidence="6">CHK121-7720</strain>
    </source>
</reference>
<gene>
    <name evidence="6" type="ORF">K8U91_09320</name>
</gene>
<evidence type="ECO:0000259" key="5">
    <source>
        <dbReference type="Pfam" id="PF00150"/>
    </source>
</evidence>
<comment type="caution">
    <text evidence="6">The sequence shown here is derived from an EMBL/GenBank/DDBJ whole genome shotgun (WGS) entry which is preliminary data.</text>
</comment>
<dbReference type="EMBL" id="DYUD01000025">
    <property type="protein sequence ID" value="HJG89649.1"/>
    <property type="molecule type" value="Genomic_DNA"/>
</dbReference>
<keyword evidence="4" id="KW-0732">Signal</keyword>
<dbReference type="RefSeq" id="WP_273306724.1">
    <property type="nucleotide sequence ID" value="NZ_DYUD01000025.1"/>
</dbReference>
<keyword evidence="1 3" id="KW-0378">Hydrolase</keyword>
<evidence type="ECO:0000256" key="1">
    <source>
        <dbReference type="ARBA" id="ARBA00022801"/>
    </source>
</evidence>
<feature type="domain" description="Glycoside hydrolase family 5" evidence="5">
    <location>
        <begin position="49"/>
        <end position="197"/>
    </location>
</feature>
<evidence type="ECO:0000256" key="4">
    <source>
        <dbReference type="SAM" id="SignalP"/>
    </source>
</evidence>
<feature type="signal peptide" evidence="4">
    <location>
        <begin position="1"/>
        <end position="20"/>
    </location>
</feature>
<proteinExistence type="inferred from homology"/>
<evidence type="ECO:0000313" key="6">
    <source>
        <dbReference type="EMBL" id="HJG89649.1"/>
    </source>
</evidence>